<keyword evidence="3" id="KW-1185">Reference proteome</keyword>
<organism evidence="2 3">
    <name type="scientific">Alteromonas hispanica</name>
    <dbReference type="NCBI Taxonomy" id="315421"/>
    <lineage>
        <taxon>Bacteria</taxon>
        <taxon>Pseudomonadati</taxon>
        <taxon>Pseudomonadota</taxon>
        <taxon>Gammaproteobacteria</taxon>
        <taxon>Alteromonadales</taxon>
        <taxon>Alteromonadaceae</taxon>
        <taxon>Alteromonas/Salinimonas group</taxon>
        <taxon>Alteromonas</taxon>
    </lineage>
</organism>
<feature type="transmembrane region" description="Helical" evidence="1">
    <location>
        <begin position="50"/>
        <end position="69"/>
    </location>
</feature>
<sequence length="151" mass="16909">MKRIFWVFLILAFLFVNEYLSKFLLAIFVGNLEFSQAVEQTFQYATAKSYLLSAGFRVIPFIALGLFAAKSSVTNSIIGKVGIWIITLFTISFILYGYLGMQHSLFTDEHTSSTSALALIWIPIWAFLFVVVGAVALVVVSKIANFFQTRA</sequence>
<feature type="transmembrane region" description="Helical" evidence="1">
    <location>
        <begin position="81"/>
        <end position="99"/>
    </location>
</feature>
<accession>A0A6L9MUY9</accession>
<proteinExistence type="predicted"/>
<feature type="transmembrane region" description="Helical" evidence="1">
    <location>
        <begin position="119"/>
        <end position="140"/>
    </location>
</feature>
<gene>
    <name evidence="2" type="ORF">GTW09_10530</name>
</gene>
<protein>
    <submittedName>
        <fullName evidence="2">Uncharacterized protein</fullName>
    </submittedName>
</protein>
<dbReference type="Proteomes" id="UP000478837">
    <property type="component" value="Unassembled WGS sequence"/>
</dbReference>
<keyword evidence="1" id="KW-1133">Transmembrane helix</keyword>
<dbReference type="EMBL" id="JAAAWP010000005">
    <property type="protein sequence ID" value="NDW21958.1"/>
    <property type="molecule type" value="Genomic_DNA"/>
</dbReference>
<evidence type="ECO:0000313" key="3">
    <source>
        <dbReference type="Proteomes" id="UP000478837"/>
    </source>
</evidence>
<dbReference type="RefSeq" id="WP_163111833.1">
    <property type="nucleotide sequence ID" value="NZ_JAAAWP010000005.1"/>
</dbReference>
<keyword evidence="1" id="KW-0812">Transmembrane</keyword>
<name>A0A6L9MUY9_9ALTE</name>
<comment type="caution">
    <text evidence="2">The sequence shown here is derived from an EMBL/GenBank/DDBJ whole genome shotgun (WGS) entry which is preliminary data.</text>
</comment>
<evidence type="ECO:0000313" key="2">
    <source>
        <dbReference type="EMBL" id="NDW21958.1"/>
    </source>
</evidence>
<keyword evidence="1" id="KW-0472">Membrane</keyword>
<evidence type="ECO:0000256" key="1">
    <source>
        <dbReference type="SAM" id="Phobius"/>
    </source>
</evidence>
<reference evidence="2 3" key="1">
    <citation type="submission" date="2020-01" db="EMBL/GenBank/DDBJ databases">
        <title>Genomes of bacteria type strains.</title>
        <authorList>
            <person name="Chen J."/>
            <person name="Zhu S."/>
            <person name="Yang J."/>
        </authorList>
    </citation>
    <scope>NUCLEOTIDE SEQUENCE [LARGE SCALE GENOMIC DNA]</scope>
    <source>
        <strain evidence="2 3">LMG 22958</strain>
    </source>
</reference>
<dbReference type="AlphaFoldDB" id="A0A6L9MUY9"/>